<reference evidence="2 3" key="1">
    <citation type="journal article" date="2017" name="PLoS Biol.">
        <title>The sea cucumber genome provides insights into morphological evolution and visceral regeneration.</title>
        <authorList>
            <person name="Zhang X."/>
            <person name="Sun L."/>
            <person name="Yuan J."/>
            <person name="Sun Y."/>
            <person name="Gao Y."/>
            <person name="Zhang L."/>
            <person name="Li S."/>
            <person name="Dai H."/>
            <person name="Hamel J.F."/>
            <person name="Liu C."/>
            <person name="Yu Y."/>
            <person name="Liu S."/>
            <person name="Lin W."/>
            <person name="Guo K."/>
            <person name="Jin S."/>
            <person name="Xu P."/>
            <person name="Storey K.B."/>
            <person name="Huan P."/>
            <person name="Zhang T."/>
            <person name="Zhou Y."/>
            <person name="Zhang J."/>
            <person name="Lin C."/>
            <person name="Li X."/>
            <person name="Xing L."/>
            <person name="Huo D."/>
            <person name="Sun M."/>
            <person name="Wang L."/>
            <person name="Mercier A."/>
            <person name="Li F."/>
            <person name="Yang H."/>
            <person name="Xiang J."/>
        </authorList>
    </citation>
    <scope>NUCLEOTIDE SEQUENCE [LARGE SCALE GENOMIC DNA]</scope>
    <source>
        <strain evidence="2">Shaxun</strain>
        <tissue evidence="2">Muscle</tissue>
    </source>
</reference>
<organism evidence="2 3">
    <name type="scientific">Stichopus japonicus</name>
    <name type="common">Sea cucumber</name>
    <dbReference type="NCBI Taxonomy" id="307972"/>
    <lineage>
        <taxon>Eukaryota</taxon>
        <taxon>Metazoa</taxon>
        <taxon>Echinodermata</taxon>
        <taxon>Eleutherozoa</taxon>
        <taxon>Echinozoa</taxon>
        <taxon>Holothuroidea</taxon>
        <taxon>Aspidochirotacea</taxon>
        <taxon>Aspidochirotida</taxon>
        <taxon>Stichopodidae</taxon>
        <taxon>Apostichopus</taxon>
    </lineage>
</organism>
<feature type="domain" description="NXPE C-terminal" evidence="1">
    <location>
        <begin position="49"/>
        <end position="110"/>
    </location>
</feature>
<gene>
    <name evidence="2" type="ORF">BSL78_25270</name>
</gene>
<dbReference type="Pfam" id="PF24536">
    <property type="entry name" value="NXPE4_C"/>
    <property type="match status" value="1"/>
</dbReference>
<dbReference type="Proteomes" id="UP000230750">
    <property type="component" value="Unassembled WGS sequence"/>
</dbReference>
<evidence type="ECO:0000313" key="2">
    <source>
        <dbReference type="EMBL" id="PIK37893.1"/>
    </source>
</evidence>
<comment type="caution">
    <text evidence="2">The sequence shown here is derived from an EMBL/GenBank/DDBJ whole genome shotgun (WGS) entry which is preliminary data.</text>
</comment>
<sequence length="136" mass="15499">MLTEQNAKVAASVLVVLFVSHYAFQFWLHGNTTCQDLLTDGIYHSDGKWQPLTCMVHQYRPEETAYCLRKKRIVLIGDSRIRQIYDGLLEFHGIQQEVAEKTVMKRDTLLSLAGPEMSIAVSFAHCAEGIDRSCMY</sequence>
<proteinExistence type="predicted"/>
<dbReference type="EMBL" id="MRZV01001433">
    <property type="protein sequence ID" value="PIK37893.1"/>
    <property type="molecule type" value="Genomic_DNA"/>
</dbReference>
<keyword evidence="3" id="KW-1185">Reference proteome</keyword>
<evidence type="ECO:0000313" key="3">
    <source>
        <dbReference type="Proteomes" id="UP000230750"/>
    </source>
</evidence>
<name>A0A2G8JQ91_STIJA</name>
<dbReference type="AlphaFoldDB" id="A0A2G8JQ91"/>
<evidence type="ECO:0000259" key="1">
    <source>
        <dbReference type="Pfam" id="PF24536"/>
    </source>
</evidence>
<dbReference type="OrthoDB" id="1932925at2759"/>
<accession>A0A2G8JQ91</accession>
<dbReference type="InterPro" id="IPR057106">
    <property type="entry name" value="NXPE4_C"/>
</dbReference>
<protein>
    <submittedName>
        <fullName evidence="2">Casd1 protein</fullName>
    </submittedName>
</protein>